<accession>A0ABX3KZN1</accession>
<dbReference type="Gene3D" id="1.20.1640.10">
    <property type="entry name" value="Multidrug efflux transporter AcrB transmembrane domain"/>
    <property type="match status" value="1"/>
</dbReference>
<dbReference type="PANTHER" id="PTHR33406:SF13">
    <property type="entry name" value="MEMBRANE PROTEIN YDFJ"/>
    <property type="match status" value="1"/>
</dbReference>
<keyword evidence="3" id="KW-1185">Reference proteome</keyword>
<keyword evidence="1" id="KW-0472">Membrane</keyword>
<keyword evidence="1" id="KW-0812">Transmembrane</keyword>
<feature type="transmembrane region" description="Helical" evidence="1">
    <location>
        <begin position="7"/>
        <end position="28"/>
    </location>
</feature>
<feature type="transmembrane region" description="Helical" evidence="1">
    <location>
        <begin position="681"/>
        <end position="701"/>
    </location>
</feature>
<feature type="transmembrane region" description="Helical" evidence="1">
    <location>
        <begin position="737"/>
        <end position="759"/>
    </location>
</feature>
<reference evidence="2 3" key="1">
    <citation type="submission" date="2016-10" db="EMBL/GenBank/DDBJ databases">
        <title>Rodentibacter gen. nov. and new species.</title>
        <authorList>
            <person name="Christensen H."/>
        </authorList>
    </citation>
    <scope>NUCLEOTIDE SEQUENCE [LARGE SCALE GENOMIC DNA]</scope>
    <source>
        <strain evidence="2 3">1998236014</strain>
    </source>
</reference>
<evidence type="ECO:0008006" key="4">
    <source>
        <dbReference type="Google" id="ProtNLM"/>
    </source>
</evidence>
<dbReference type="InterPro" id="IPR050545">
    <property type="entry name" value="Mycobact_MmpL"/>
</dbReference>
<feature type="transmembrane region" description="Helical" evidence="1">
    <location>
        <begin position="631"/>
        <end position="650"/>
    </location>
</feature>
<feature type="transmembrane region" description="Helical" evidence="1">
    <location>
        <begin position="713"/>
        <end position="731"/>
    </location>
</feature>
<dbReference type="RefSeq" id="WP_077462245.1">
    <property type="nucleotide sequence ID" value="NZ_MLAA01000002.1"/>
</dbReference>
<dbReference type="EMBL" id="MLAA01000002">
    <property type="protein sequence ID" value="OOF71350.1"/>
    <property type="molecule type" value="Genomic_DNA"/>
</dbReference>
<evidence type="ECO:0000313" key="2">
    <source>
        <dbReference type="EMBL" id="OOF71350.1"/>
    </source>
</evidence>
<name>A0ABX3KZN1_9PAST</name>
<feature type="transmembrane region" description="Helical" evidence="1">
    <location>
        <begin position="416"/>
        <end position="435"/>
    </location>
</feature>
<dbReference type="Proteomes" id="UP000188820">
    <property type="component" value="Unassembled WGS sequence"/>
</dbReference>
<proteinExistence type="predicted"/>
<dbReference type="PANTHER" id="PTHR33406">
    <property type="entry name" value="MEMBRANE PROTEIN MJ1562-RELATED"/>
    <property type="match status" value="1"/>
</dbReference>
<dbReference type="SUPFAM" id="SSF82866">
    <property type="entry name" value="Multidrug efflux transporter AcrB transmembrane domain"/>
    <property type="match status" value="2"/>
</dbReference>
<keyword evidence="1" id="KW-1133">Transmembrane helix</keyword>
<evidence type="ECO:0000256" key="1">
    <source>
        <dbReference type="SAM" id="Phobius"/>
    </source>
</evidence>
<organism evidence="2 3">
    <name type="scientific">Rodentibacter caecimuris</name>
    <dbReference type="NCBI Taxonomy" id="1796644"/>
    <lineage>
        <taxon>Bacteria</taxon>
        <taxon>Pseudomonadati</taxon>
        <taxon>Pseudomonadota</taxon>
        <taxon>Gammaproteobacteria</taxon>
        <taxon>Pasteurellales</taxon>
        <taxon>Pasteurellaceae</taxon>
        <taxon>Rodentibacter</taxon>
    </lineage>
</organism>
<feature type="transmembrane region" description="Helical" evidence="1">
    <location>
        <begin position="303"/>
        <end position="325"/>
    </location>
</feature>
<feature type="transmembrane region" description="Helical" evidence="1">
    <location>
        <begin position="346"/>
        <end position="367"/>
    </location>
</feature>
<feature type="transmembrane region" description="Helical" evidence="1">
    <location>
        <begin position="253"/>
        <end position="271"/>
    </location>
</feature>
<sequence>MSLNLTALRWFYALFILTTAALFGGLLYRGQWLQTDLRTLLPEEKSWSAIQIQADKEQENRLNRQIIVLVGHPDSSQAFSLAEDTASSLRVSGLFQTVNDKIQPDIAKLHRQIRQLRLALLPENIRHQLLEQPQVYFSDYAHQIVNPFTQHSLLPLEQDWLGFGRFVLSQSQQLSRMAWHSENGMLYVENEKQTWVLIRATLAEQNMIAPQQTLLDLLEQNKQQAEQQGGKWLATGTALFAAIAKQQAEQESTFMGIIGIGLTLLLLLTVFRTLRVLWLFLPIAIGMLSGITATVLGFGQIHILTLVVGTSLIGVLIDFPLHWLAGSLSLSQWQPNVAMKRLRFTFFISLCVTLLGYSLLGFTALPILQQTALFSAVALVAAILTTSLYLPLLFAGYTPRKRPILRQNLPFYLPISVRRIFMSIAVVFLACGIWRSKWQDDIRQWIALPPLMLQQAKQIGQITGIDLSTQYFLITAEDDENLLKKEKNLTLQLETLRQRGQLSQFQAISQWIMPITEQQQWAAQLNQRIQQEDYQILQDIGLPSEQIRTELKNLLNQPFVSLQQALNTQVGQGWSALYLGELQPQQVASVVKLSGVQDTEVLHQLAGNGIYWQDKRQYLNRAFERTRNQAAWLKLLSFVLAGLLLWRFFGLRKSGKMLLIPFGAILATVGVFGWLGLPISLFAMFGLLLVSAIGIDYTAYMQTAQEPLPTKRLAVVLAAVTTLISFLLLGISSTPAVAAFGLSVSLGVLFSVFITFKLFR</sequence>
<feature type="transmembrane region" description="Helical" evidence="1">
    <location>
        <begin position="278"/>
        <end position="297"/>
    </location>
</feature>
<evidence type="ECO:0000313" key="3">
    <source>
        <dbReference type="Proteomes" id="UP000188820"/>
    </source>
</evidence>
<comment type="caution">
    <text evidence="2">The sequence shown here is derived from an EMBL/GenBank/DDBJ whole genome shotgun (WGS) entry which is preliminary data.</text>
</comment>
<gene>
    <name evidence="2" type="ORF">BKG89_00545</name>
</gene>
<protein>
    <recommendedName>
        <fullName evidence="4">Membrane transport protein MMPL domain-containing protein</fullName>
    </recommendedName>
</protein>
<feature type="transmembrane region" description="Helical" evidence="1">
    <location>
        <begin position="373"/>
        <end position="395"/>
    </location>
</feature>